<dbReference type="Proteomes" id="UP000676336">
    <property type="component" value="Unassembled WGS sequence"/>
</dbReference>
<name>A0A8S3BML6_9BILA</name>
<feature type="region of interest" description="Disordered" evidence="1">
    <location>
        <begin position="1"/>
        <end position="41"/>
    </location>
</feature>
<dbReference type="AlphaFoldDB" id="A0A8S3BML6"/>
<evidence type="ECO:0000313" key="2">
    <source>
        <dbReference type="EMBL" id="CAF4847395.1"/>
    </source>
</evidence>
<evidence type="ECO:0000313" key="4">
    <source>
        <dbReference type="Proteomes" id="UP000676336"/>
    </source>
</evidence>
<protein>
    <submittedName>
        <fullName evidence="2">Uncharacterized protein</fullName>
    </submittedName>
</protein>
<feature type="compositionally biased region" description="Low complexity" evidence="1">
    <location>
        <begin position="27"/>
        <end position="41"/>
    </location>
</feature>
<dbReference type="EMBL" id="CAJOBI010160061">
    <property type="protein sequence ID" value="CAF4847395.1"/>
    <property type="molecule type" value="Genomic_DNA"/>
</dbReference>
<proteinExistence type="predicted"/>
<dbReference type="EMBL" id="CAJOBJ010182774">
    <property type="protein sequence ID" value="CAF4924621.1"/>
    <property type="molecule type" value="Genomic_DNA"/>
</dbReference>
<sequence>MPTTANSSQHLVINDSTTKPISHDSDSSSQNSPSNPLRISA</sequence>
<feature type="non-terminal residue" evidence="2">
    <location>
        <position position="41"/>
    </location>
</feature>
<comment type="caution">
    <text evidence="2">The sequence shown here is derived from an EMBL/GenBank/DDBJ whole genome shotgun (WGS) entry which is preliminary data.</text>
</comment>
<dbReference type="Proteomes" id="UP000681720">
    <property type="component" value="Unassembled WGS sequence"/>
</dbReference>
<evidence type="ECO:0000256" key="1">
    <source>
        <dbReference type="SAM" id="MobiDB-lite"/>
    </source>
</evidence>
<organism evidence="2 4">
    <name type="scientific">Rotaria magnacalcarata</name>
    <dbReference type="NCBI Taxonomy" id="392030"/>
    <lineage>
        <taxon>Eukaryota</taxon>
        <taxon>Metazoa</taxon>
        <taxon>Spiralia</taxon>
        <taxon>Gnathifera</taxon>
        <taxon>Rotifera</taxon>
        <taxon>Eurotatoria</taxon>
        <taxon>Bdelloidea</taxon>
        <taxon>Philodinida</taxon>
        <taxon>Philodinidae</taxon>
        <taxon>Rotaria</taxon>
    </lineage>
</organism>
<reference evidence="2" key="1">
    <citation type="submission" date="2021-02" db="EMBL/GenBank/DDBJ databases">
        <authorList>
            <person name="Nowell W R."/>
        </authorList>
    </citation>
    <scope>NUCLEOTIDE SEQUENCE</scope>
</reference>
<feature type="compositionally biased region" description="Polar residues" evidence="1">
    <location>
        <begin position="1"/>
        <end position="20"/>
    </location>
</feature>
<gene>
    <name evidence="3" type="ORF">GIL414_LOCUS52992</name>
    <name evidence="2" type="ORF">SMN809_LOCUS49232</name>
</gene>
<accession>A0A8S3BML6</accession>
<evidence type="ECO:0000313" key="3">
    <source>
        <dbReference type="EMBL" id="CAF4924621.1"/>
    </source>
</evidence>